<evidence type="ECO:0000313" key="3">
    <source>
        <dbReference type="Proteomes" id="UP000467700"/>
    </source>
</evidence>
<dbReference type="AlphaFoldDB" id="A0A8S0XY47"/>
<keyword evidence="3" id="KW-1185">Reference proteome</keyword>
<feature type="region of interest" description="Disordered" evidence="1">
    <location>
        <begin position="208"/>
        <end position="231"/>
    </location>
</feature>
<evidence type="ECO:0000313" key="2">
    <source>
        <dbReference type="EMBL" id="CAA7268251.1"/>
    </source>
</evidence>
<dbReference type="Proteomes" id="UP000467700">
    <property type="component" value="Unassembled WGS sequence"/>
</dbReference>
<proteinExistence type="predicted"/>
<accession>A0A8S0XY47</accession>
<protein>
    <submittedName>
        <fullName evidence="2">Uncharacterized protein</fullName>
    </submittedName>
</protein>
<gene>
    <name evidence="2" type="ORF">AAE3_LOCUS10462</name>
</gene>
<organism evidence="2 3">
    <name type="scientific">Cyclocybe aegerita</name>
    <name type="common">Black poplar mushroom</name>
    <name type="synonym">Agrocybe aegerita</name>
    <dbReference type="NCBI Taxonomy" id="1973307"/>
    <lineage>
        <taxon>Eukaryota</taxon>
        <taxon>Fungi</taxon>
        <taxon>Dikarya</taxon>
        <taxon>Basidiomycota</taxon>
        <taxon>Agaricomycotina</taxon>
        <taxon>Agaricomycetes</taxon>
        <taxon>Agaricomycetidae</taxon>
        <taxon>Agaricales</taxon>
        <taxon>Agaricineae</taxon>
        <taxon>Bolbitiaceae</taxon>
        <taxon>Cyclocybe</taxon>
    </lineage>
</organism>
<name>A0A8S0XY47_CYCAE</name>
<reference evidence="2 3" key="1">
    <citation type="submission" date="2020-01" db="EMBL/GenBank/DDBJ databases">
        <authorList>
            <person name="Gupta K D."/>
        </authorList>
    </citation>
    <scope>NUCLEOTIDE SEQUENCE [LARGE SCALE GENOMIC DNA]</scope>
</reference>
<evidence type="ECO:0000256" key="1">
    <source>
        <dbReference type="SAM" id="MobiDB-lite"/>
    </source>
</evidence>
<dbReference type="EMBL" id="CACVBS010000067">
    <property type="protein sequence ID" value="CAA7268251.1"/>
    <property type="molecule type" value="Genomic_DNA"/>
</dbReference>
<comment type="caution">
    <text evidence="2">The sequence shown here is derived from an EMBL/GenBank/DDBJ whole genome shotgun (WGS) entry which is preliminary data.</text>
</comment>
<sequence length="231" mass="26234">MRLWIDGQPAQRQRYPGLLACQLICVNCRCSKCRCNTTLLIRVPTIVSVSVSGSSRVRYHVSCYYIASCLSMSCPNRRRERRLVNRSPKVSHRPAVDEMGFRVSSPGGHLSRFNLSVSSTGRPFAWNKPEPGPRDDISWSLGTGKSQHLFHDFSMIFQAVGLPHEQSVLKFLALDGYLREFRCPFSFHFRNIPVQKFTVHVQHVVSPSTTKSPNRCERWSTNKGNRKLGGP</sequence>